<name>A0AAE1B495_9GAST</name>
<gene>
    <name evidence="1" type="ORF">RRG08_063356</name>
</gene>
<dbReference type="EMBL" id="JAWDGP010000692">
    <property type="protein sequence ID" value="KAK3798342.1"/>
    <property type="molecule type" value="Genomic_DNA"/>
</dbReference>
<accession>A0AAE1B495</accession>
<reference evidence="1" key="1">
    <citation type="journal article" date="2023" name="G3 (Bethesda)">
        <title>A reference genome for the long-term kleptoplast-retaining sea slug Elysia crispata morphotype clarki.</title>
        <authorList>
            <person name="Eastman K.E."/>
            <person name="Pendleton A.L."/>
            <person name="Shaikh M.A."/>
            <person name="Suttiyut T."/>
            <person name="Ogas R."/>
            <person name="Tomko P."/>
            <person name="Gavelis G."/>
            <person name="Widhalm J.R."/>
            <person name="Wisecaver J.H."/>
        </authorList>
    </citation>
    <scope>NUCLEOTIDE SEQUENCE</scope>
    <source>
        <strain evidence="1">ECLA1</strain>
    </source>
</reference>
<organism evidence="1 2">
    <name type="scientific">Elysia crispata</name>
    <name type="common">lettuce slug</name>
    <dbReference type="NCBI Taxonomy" id="231223"/>
    <lineage>
        <taxon>Eukaryota</taxon>
        <taxon>Metazoa</taxon>
        <taxon>Spiralia</taxon>
        <taxon>Lophotrochozoa</taxon>
        <taxon>Mollusca</taxon>
        <taxon>Gastropoda</taxon>
        <taxon>Heterobranchia</taxon>
        <taxon>Euthyneura</taxon>
        <taxon>Panpulmonata</taxon>
        <taxon>Sacoglossa</taxon>
        <taxon>Placobranchoidea</taxon>
        <taxon>Plakobranchidae</taxon>
        <taxon>Elysia</taxon>
    </lineage>
</organism>
<evidence type="ECO:0000313" key="1">
    <source>
        <dbReference type="EMBL" id="KAK3798342.1"/>
    </source>
</evidence>
<dbReference type="Proteomes" id="UP001283361">
    <property type="component" value="Unassembled WGS sequence"/>
</dbReference>
<proteinExistence type="predicted"/>
<protein>
    <submittedName>
        <fullName evidence="1">Uncharacterized protein</fullName>
    </submittedName>
</protein>
<comment type="caution">
    <text evidence="1">The sequence shown here is derived from an EMBL/GenBank/DDBJ whole genome shotgun (WGS) entry which is preliminary data.</text>
</comment>
<dbReference type="AlphaFoldDB" id="A0AAE1B495"/>
<sequence>MLRAGTAPHFIRCQAADAKTNLTSVDLTQATHNVRENILQNKTILPVGRDHQVGSSTSAYSVDKLMLHARQRIKFLLIQT</sequence>
<keyword evidence="2" id="KW-1185">Reference proteome</keyword>
<evidence type="ECO:0000313" key="2">
    <source>
        <dbReference type="Proteomes" id="UP001283361"/>
    </source>
</evidence>